<sequence length="252" mass="28109">MKFSNILLAGAITLASVTAQGAAVQGQTGKFCPGAQVVKKLDGAYVERMFIAAEGIRTSGFIHVFADGVKVQRIGVPGYDPDYTFRIRRNVQEIRLTFEGTCSRILGHQIFTATSDAPDSYRAYDPNNVRNGSWGSEVLALVGSLEAKMVNDNLQVNPLYTKVLKRLKKVALFENASETVRHQRSLVKTLRALKMAKIIRNNQNLLIDSLMNGYDDHVVMDLLEIKEDILEHTDVKEKNLKSTIKELEEILN</sequence>
<name>A0A1Y5FAN1_9BACT</name>
<proteinExistence type="predicted"/>
<organism evidence="2 3">
    <name type="scientific">Halobacteriovorax marinus</name>
    <dbReference type="NCBI Taxonomy" id="97084"/>
    <lineage>
        <taxon>Bacteria</taxon>
        <taxon>Pseudomonadati</taxon>
        <taxon>Bdellovibrionota</taxon>
        <taxon>Bacteriovoracia</taxon>
        <taxon>Bacteriovoracales</taxon>
        <taxon>Halobacteriovoraceae</taxon>
        <taxon>Halobacteriovorax</taxon>
    </lineage>
</organism>
<reference evidence="3" key="1">
    <citation type="journal article" date="2017" name="Proc. Natl. Acad. Sci. U.S.A.">
        <title>Simulation of Deepwater Horizon oil plume reveals substrate specialization within a complex community of hydrocarbon-degraders.</title>
        <authorList>
            <person name="Hu P."/>
            <person name="Dubinsky E.A."/>
            <person name="Probst A.J."/>
            <person name="Wang J."/>
            <person name="Sieber C.M.K."/>
            <person name="Tom L.M."/>
            <person name="Gardinali P."/>
            <person name="Banfield J.F."/>
            <person name="Atlas R.M."/>
            <person name="Andersen G.L."/>
        </authorList>
    </citation>
    <scope>NUCLEOTIDE SEQUENCE [LARGE SCALE GENOMIC DNA]</scope>
</reference>
<evidence type="ECO:0000256" key="1">
    <source>
        <dbReference type="SAM" id="SignalP"/>
    </source>
</evidence>
<evidence type="ECO:0000313" key="3">
    <source>
        <dbReference type="Proteomes" id="UP000196531"/>
    </source>
</evidence>
<evidence type="ECO:0008006" key="4">
    <source>
        <dbReference type="Google" id="ProtNLM"/>
    </source>
</evidence>
<comment type="caution">
    <text evidence="2">The sequence shown here is derived from an EMBL/GenBank/DDBJ whole genome shotgun (WGS) entry which is preliminary data.</text>
</comment>
<evidence type="ECO:0000313" key="2">
    <source>
        <dbReference type="EMBL" id="OUR98671.1"/>
    </source>
</evidence>
<keyword evidence="1" id="KW-0732">Signal</keyword>
<dbReference type="EMBL" id="MAAO01000004">
    <property type="protein sequence ID" value="OUR98671.1"/>
    <property type="molecule type" value="Genomic_DNA"/>
</dbReference>
<dbReference type="Proteomes" id="UP000196531">
    <property type="component" value="Unassembled WGS sequence"/>
</dbReference>
<protein>
    <recommendedName>
        <fullName evidence="4">Secreted protein</fullName>
    </recommendedName>
</protein>
<gene>
    <name evidence="2" type="ORF">A9Q84_04455</name>
</gene>
<accession>A0A1Y5FAN1</accession>
<dbReference type="AlphaFoldDB" id="A0A1Y5FAN1"/>
<feature type="signal peptide" evidence="1">
    <location>
        <begin position="1"/>
        <end position="21"/>
    </location>
</feature>
<feature type="chain" id="PRO_5012509037" description="Secreted protein" evidence="1">
    <location>
        <begin position="22"/>
        <end position="252"/>
    </location>
</feature>